<dbReference type="PANTHER" id="PTHR48228">
    <property type="entry name" value="SUCCINYL-COA--D-CITRAMALATE COA-TRANSFERASE"/>
    <property type="match status" value="1"/>
</dbReference>
<evidence type="ECO:0000313" key="2">
    <source>
        <dbReference type="Proteomes" id="UP000246077"/>
    </source>
</evidence>
<gene>
    <name evidence="1" type="ORF">DKG75_06410</name>
</gene>
<dbReference type="Proteomes" id="UP000246077">
    <property type="component" value="Unassembled WGS sequence"/>
</dbReference>
<accession>A0A317E3S2</accession>
<dbReference type="RefSeq" id="WP_109920274.1">
    <property type="nucleotide sequence ID" value="NZ_QGLF01000002.1"/>
</dbReference>
<dbReference type="Gene3D" id="3.40.50.10540">
    <property type="entry name" value="Crotonobetainyl-coa:carnitine coa-transferase, domain 1"/>
    <property type="match status" value="1"/>
</dbReference>
<organism evidence="1 2">
    <name type="scientific">Zavarzinia compransoris</name>
    <dbReference type="NCBI Taxonomy" id="1264899"/>
    <lineage>
        <taxon>Bacteria</taxon>
        <taxon>Pseudomonadati</taxon>
        <taxon>Pseudomonadota</taxon>
        <taxon>Alphaproteobacteria</taxon>
        <taxon>Rhodospirillales</taxon>
        <taxon>Zavarziniaceae</taxon>
        <taxon>Zavarzinia</taxon>
    </lineage>
</organism>
<dbReference type="PANTHER" id="PTHR48228:SF5">
    <property type="entry name" value="ALPHA-METHYLACYL-COA RACEMASE"/>
    <property type="match status" value="1"/>
</dbReference>
<dbReference type="InterPro" id="IPR003673">
    <property type="entry name" value="CoA-Trfase_fam_III"/>
</dbReference>
<evidence type="ECO:0000313" key="1">
    <source>
        <dbReference type="EMBL" id="PWR21629.1"/>
    </source>
</evidence>
<dbReference type="OrthoDB" id="9781472at2"/>
<dbReference type="Gene3D" id="3.30.1540.10">
    <property type="entry name" value="formyl-coa transferase, domain 3"/>
    <property type="match status" value="1"/>
</dbReference>
<dbReference type="AlphaFoldDB" id="A0A317E3S2"/>
<evidence type="ECO:0008006" key="3">
    <source>
        <dbReference type="Google" id="ProtNLM"/>
    </source>
</evidence>
<name>A0A317E3S2_9PROT</name>
<keyword evidence="2" id="KW-1185">Reference proteome</keyword>
<dbReference type="InterPro" id="IPR023606">
    <property type="entry name" value="CoA-Trfase_III_dom_1_sf"/>
</dbReference>
<protein>
    <recommendedName>
        <fullName evidence="3">CoA transferase</fullName>
    </recommendedName>
</protein>
<dbReference type="SUPFAM" id="SSF89796">
    <property type="entry name" value="CoA-transferase family III (CaiB/BaiF)"/>
    <property type="match status" value="1"/>
</dbReference>
<sequence>MDQARSNTAATDGQPAPLAGIRVLDLTRLLPGAYCTQTLADLGAEVIKVEQPGDGDYWRWTEPRVKVQSVQFLALNRGKRSITLDLKNPAGREALLRLCETADVLLEGFRPGVMARLNLAPEVIQARNPRLVFCSLSGFGQTGPYAQLAAHDLNYLGMTGVLHYVNGTAAQPRATALPVADIGGGGLMAIAGILSALVERERGGKARVVDISVADGLFSWLSFMTTRWNVPGHEAEPSPFDAPFDKPFYSVYETADGRHLVTGAYEPKFWVNLCRVLGLEDWIDRQWAEGDEEAELRGLIAAAFRRRTQAEWLAIFAEHEACVTPVLSPREALQSPHAKARGTVIWVDDPVEGRLQHIACPIRMDGVTPNALQPAPALGADTDALLKEVGYDAAEIEAMRARKAV</sequence>
<dbReference type="Pfam" id="PF02515">
    <property type="entry name" value="CoA_transf_3"/>
    <property type="match status" value="1"/>
</dbReference>
<proteinExistence type="predicted"/>
<dbReference type="InterPro" id="IPR044855">
    <property type="entry name" value="CoA-Trfase_III_dom3_sf"/>
</dbReference>
<dbReference type="EMBL" id="QGLF01000002">
    <property type="protein sequence ID" value="PWR21629.1"/>
    <property type="molecule type" value="Genomic_DNA"/>
</dbReference>
<comment type="caution">
    <text evidence="1">The sequence shown here is derived from an EMBL/GenBank/DDBJ whole genome shotgun (WGS) entry which is preliminary data.</text>
</comment>
<dbReference type="InterPro" id="IPR050509">
    <property type="entry name" value="CoA-transferase_III"/>
</dbReference>
<dbReference type="GO" id="GO:0003824">
    <property type="term" value="F:catalytic activity"/>
    <property type="evidence" value="ECO:0007669"/>
    <property type="project" value="InterPro"/>
</dbReference>
<reference evidence="2" key="1">
    <citation type="submission" date="2018-05" db="EMBL/GenBank/DDBJ databases">
        <title>Zavarzinia sp. HR-AS.</title>
        <authorList>
            <person name="Lee Y."/>
            <person name="Jeon C.O."/>
        </authorList>
    </citation>
    <scope>NUCLEOTIDE SEQUENCE [LARGE SCALE GENOMIC DNA]</scope>
    <source>
        <strain evidence="2">DSM 1231</strain>
    </source>
</reference>